<protein>
    <submittedName>
        <fullName evidence="1">Uncharacterized protein</fullName>
    </submittedName>
</protein>
<name>A0A023JM29_KLEPN</name>
<evidence type="ECO:0000313" key="1">
    <source>
        <dbReference type="EMBL" id="AHJ80489.1"/>
    </source>
</evidence>
<sequence>MADMLNGASCCGFFKNCDELLFDESGFAHGYLLKEHNQYAG</sequence>
<proteinExistence type="predicted"/>
<reference evidence="1" key="1">
    <citation type="journal article" date="2014" name="Antimicrob. Agents Chemother.">
        <title>Multiplex PCR for Identification of Two Capsular Types in Epidemic KPC-Producing Klebsiella pneumoniae Sequence Type 258 Strains.</title>
        <authorList>
            <person name="Chen L."/>
            <person name="Chavda K.D."/>
            <person name="Findlay J."/>
            <person name="Peirano G."/>
            <person name="Hopkins K."/>
            <person name="Pitout J.D."/>
            <person name="Bonomo R.A."/>
            <person name="Woodford N."/>
            <person name="DeLeo F.R."/>
            <person name="Kreiswirth B.N."/>
        </authorList>
    </citation>
    <scope>NUCLEOTIDE SEQUENCE</scope>
    <source>
        <strain evidence="1">BK30660</strain>
    </source>
</reference>
<organism evidence="1">
    <name type="scientific">Klebsiella pneumoniae subsp. pneumoniae</name>
    <dbReference type="NCBI Taxonomy" id="72407"/>
    <lineage>
        <taxon>Bacteria</taxon>
        <taxon>Pseudomonadati</taxon>
        <taxon>Pseudomonadota</taxon>
        <taxon>Gammaproteobacteria</taxon>
        <taxon>Enterobacterales</taxon>
        <taxon>Enterobacteriaceae</taxon>
        <taxon>Klebsiella/Raoultella group</taxon>
        <taxon>Klebsiella</taxon>
        <taxon>Klebsiella pneumoniae complex</taxon>
    </lineage>
</organism>
<dbReference type="EMBL" id="KF793263">
    <property type="protein sequence ID" value="AHJ80489.1"/>
    <property type="molecule type" value="Genomic_DNA"/>
</dbReference>
<dbReference type="AlphaFoldDB" id="A0A023JM29"/>
<accession>A0A023JM29</accession>